<dbReference type="InterPro" id="IPR029058">
    <property type="entry name" value="AB_hydrolase_fold"/>
</dbReference>
<keyword evidence="1" id="KW-0378">Hydrolase</keyword>
<keyword evidence="5" id="KW-1185">Reference proteome</keyword>
<evidence type="ECO:0000256" key="3">
    <source>
        <dbReference type="ARBA" id="ARBA00023098"/>
    </source>
</evidence>
<evidence type="ECO:0000313" key="5">
    <source>
        <dbReference type="Proteomes" id="UP000609651"/>
    </source>
</evidence>
<proteinExistence type="predicted"/>
<gene>
    <name evidence="4" type="ORF">LzC2_13320</name>
</gene>
<evidence type="ECO:0000313" key="4">
    <source>
        <dbReference type="EMBL" id="NNJ25264.1"/>
    </source>
</evidence>
<dbReference type="EMBL" id="WTPX01000030">
    <property type="protein sequence ID" value="NNJ25264.1"/>
    <property type="molecule type" value="Genomic_DNA"/>
</dbReference>
<keyword evidence="3" id="KW-0443">Lipid metabolism</keyword>
<protein>
    <recommendedName>
        <fullName evidence="6">Dienelactone hydrolase</fullName>
    </recommendedName>
</protein>
<comment type="caution">
    <text evidence="4">The sequence shown here is derived from an EMBL/GenBank/DDBJ whole genome shotgun (WGS) entry which is preliminary data.</text>
</comment>
<evidence type="ECO:0000256" key="1">
    <source>
        <dbReference type="ARBA" id="ARBA00022801"/>
    </source>
</evidence>
<evidence type="ECO:0000256" key="2">
    <source>
        <dbReference type="ARBA" id="ARBA00022963"/>
    </source>
</evidence>
<dbReference type="Proteomes" id="UP000609651">
    <property type="component" value="Unassembled WGS sequence"/>
</dbReference>
<dbReference type="RefSeq" id="WP_171185084.1">
    <property type="nucleotide sequence ID" value="NZ_WTPX01000030.1"/>
</dbReference>
<dbReference type="PANTHER" id="PTHR10272">
    <property type="entry name" value="PLATELET-ACTIVATING FACTOR ACETYLHYDROLASE"/>
    <property type="match status" value="1"/>
</dbReference>
<accession>A0ABX1VC44</accession>
<dbReference type="PANTHER" id="PTHR10272:SF0">
    <property type="entry name" value="PLATELET-ACTIVATING FACTOR ACETYLHYDROLASE"/>
    <property type="match status" value="1"/>
</dbReference>
<keyword evidence="2" id="KW-0442">Lipid degradation</keyword>
<dbReference type="Gene3D" id="3.40.50.1820">
    <property type="entry name" value="alpha/beta hydrolase"/>
    <property type="match status" value="1"/>
</dbReference>
<organism evidence="4 5">
    <name type="scientific">Alienimonas chondri</name>
    <dbReference type="NCBI Taxonomy" id="2681879"/>
    <lineage>
        <taxon>Bacteria</taxon>
        <taxon>Pseudomonadati</taxon>
        <taxon>Planctomycetota</taxon>
        <taxon>Planctomycetia</taxon>
        <taxon>Planctomycetales</taxon>
        <taxon>Planctomycetaceae</taxon>
        <taxon>Alienimonas</taxon>
    </lineage>
</organism>
<evidence type="ECO:0008006" key="6">
    <source>
        <dbReference type="Google" id="ProtNLM"/>
    </source>
</evidence>
<name>A0ABX1VC44_9PLAN</name>
<sequence length="352" mass="37917">MIALAFFLSLTPQDGAATPPVPDAAPQAAVETYDPLAVAEGAAAGEPIDLDVQDADRDRVIPIRVRLPVMAWTGVAKPAPVLLFSHGLGGSRAGGTYLAEHWAARGYVCVNLQHPGSDEAVWKEARPLARMAAMKQAASGENYFLRVQDVPAVLDRLERWNAEEGHPLFGRLDLSRVGMSGHSFGAQTTQAVSGQTAPGIGRRLAALKFTDERIDAAAIFSPSPPSRGAPEQAFGSVAVPWLLMTGTKDDSPIGQQTPESRLNVFPHLPDAIDRYQLVLKDAEHSAFADARPGAGARRRNPNHHRAILALTTAFWDANLKRDPAAAAWLNGEEAERVLEADDDWQVRRAGRE</sequence>
<reference evidence="4 5" key="1">
    <citation type="journal article" date="2020" name="Syst. Appl. Microbiol.">
        <title>Alienimonas chondri sp. nov., a novel planctomycete isolated from the biofilm of the red alga Chondrus crispus.</title>
        <authorList>
            <person name="Vitorino I."/>
            <person name="Albuquerque L."/>
            <person name="Wiegand S."/>
            <person name="Kallscheuer N."/>
            <person name="da Costa M.S."/>
            <person name="Lobo-da-Cunha A."/>
            <person name="Jogler C."/>
            <person name="Lage O.M."/>
        </authorList>
    </citation>
    <scope>NUCLEOTIDE SEQUENCE [LARGE SCALE GENOMIC DNA]</scope>
    <source>
        <strain evidence="4 5">LzC2</strain>
    </source>
</reference>
<dbReference type="SUPFAM" id="SSF53474">
    <property type="entry name" value="alpha/beta-Hydrolases"/>
    <property type="match status" value="1"/>
</dbReference>